<feature type="transmembrane region" description="Helical" evidence="2">
    <location>
        <begin position="6"/>
        <end position="25"/>
    </location>
</feature>
<feature type="transmembrane region" description="Helical" evidence="2">
    <location>
        <begin position="332"/>
        <end position="355"/>
    </location>
</feature>
<organism evidence="4 5">
    <name type="scientific">Thiocapsa marina 5811</name>
    <dbReference type="NCBI Taxonomy" id="768671"/>
    <lineage>
        <taxon>Bacteria</taxon>
        <taxon>Pseudomonadati</taxon>
        <taxon>Pseudomonadota</taxon>
        <taxon>Gammaproteobacteria</taxon>
        <taxon>Chromatiales</taxon>
        <taxon>Chromatiaceae</taxon>
        <taxon>Thiocapsa</taxon>
    </lineage>
</organism>
<evidence type="ECO:0000259" key="3">
    <source>
        <dbReference type="Pfam" id="PF07916"/>
    </source>
</evidence>
<dbReference type="STRING" id="768671.ThimaDRAFT_4629"/>
<protein>
    <submittedName>
        <fullName evidence="4">TraG domain-containing protein</fullName>
    </submittedName>
</protein>
<dbReference type="InterPro" id="IPR012931">
    <property type="entry name" value="TraG_N_Proteobacteria"/>
</dbReference>
<reference evidence="4 5" key="1">
    <citation type="submission" date="2011-06" db="EMBL/GenBank/DDBJ databases">
        <title>The draft genome of Thiocapsa marina 5811.</title>
        <authorList>
            <consortium name="US DOE Joint Genome Institute (JGI-PGF)"/>
            <person name="Lucas S."/>
            <person name="Han J."/>
            <person name="Cheng J.-F."/>
            <person name="Goodwin L."/>
            <person name="Pitluck S."/>
            <person name="Peters L."/>
            <person name="Land M.L."/>
            <person name="Hauser L."/>
            <person name="Vogl K."/>
            <person name="Liu Z."/>
            <person name="Imhoff J."/>
            <person name="Thiel V."/>
            <person name="Frigaard N.-U."/>
            <person name="Bryant D."/>
            <person name="Woyke T.J."/>
        </authorList>
    </citation>
    <scope>NUCLEOTIDE SEQUENCE [LARGE SCALE GENOMIC DNA]</scope>
    <source>
        <strain evidence="4 5">5811</strain>
    </source>
</reference>
<evidence type="ECO:0000313" key="4">
    <source>
        <dbReference type="EMBL" id="EGV16081.1"/>
    </source>
</evidence>
<feature type="transmembrane region" description="Helical" evidence="2">
    <location>
        <begin position="56"/>
        <end position="75"/>
    </location>
</feature>
<sequence>MFEIYSIGDAAYLAAVLNAVAMLMGTGNMSQLAGVGFLIGVILVTFQGLVQARAPQYQQMLIALVIYLGMFGPSARVSVEDLYSGAVHRVDNVPLGVAAVGSALSQVGYGVTRLFEQAFSTPAMTDYGFAAPLQILQSVRAGTLSRARLGAANSPTPGADIERSFVNYIAECVLYDVDTGQRSLDSVLRDPSWTGALAVANPMPTTELWLGGAPVVKECDDAWADLSAYTTTEFLPALRGSLAATLAVQAAEVDNAVQTALDAVAGAGVDAQNYMVMSVAASVLPKGEAQVWEELGRWETAATITQAAQQRNTQWAAEETLFARIVRPMMTFFEAFLFAVSPLMVFAVGLGTIGIRMIGKYLLFGLWIQLWQPILAVINLYIILTTQGKLDALRNAGMGNLELPSIFALWKLDFILSDYLGVGGMLAASTPAISLMLIYGSAVTATHLAGRLQGGDHVNEKIASPDAVNPAAALSMGSLKTHAPLTGTTTPNANSVLWSADVGRSMQDSVRSGEQAVQQASARFSSALGAAASATASRSGESFDARSKGWEYAATGSATDKTLLAEAESIASGYRQDEVSRSGIAATLAGGLSGGRNDQGRTGKASISGELHRTYGVEKTIADSLAGEISRRVTGDAGFEARLAESIRLDEQTGRRNVFSQRLTNEESARLTRSADDVVTTSLSLERARSMESRYGAMGRFGASEIGHAIAENPAMMTRVMQEIDRRNLAGDHQTLAGSWAYAKNMTADSAQAAAGIALLIGHADGATTRTFSPAEAQSAKEAGYGILGDLFGTHRPGPDSDPNRHAGLADGAPSFGSARETFERAGVSDPSARVAGLHGEIDAHGRVAGGADDPSAVSQFHDQSRDAVASRREEHEADVRAQNRDRLGALIDRQAILPRSAARTLHNEVGGILIKTAEVGTLTAAGAGGSLNRTVAAAKAFGSTLAGGGGVADALAAGKAAAGGEAGWTKAVDTIVAARMQEVAGFGLTSAQHELFRESTGSVFADLPSQAQQVARAAVVAEAGGGTRGEHIAELIERAAVSREDTDLRLIGNYNSHGAATEKKTEQSGLELHRAPTPTETPIQLSASAGAAATTSTVGGAAGGVLDIIASAESGGNYNAWYGNAGQNTVDLSTLTLDRIRDLQKDLVKTRGGSPIGRYQIIDDTLDRLRLRMGLSGSEPFTPELQDRMGLLLMRDAGFNAWQRGSIDDATFNYRLSKVWAGLPMDASNQSYYEGKAGNRATVDYDVVMDGLRRLKGSGAVDRGS</sequence>
<evidence type="ECO:0000256" key="1">
    <source>
        <dbReference type="SAM" id="MobiDB-lite"/>
    </source>
</evidence>
<proteinExistence type="predicted"/>
<evidence type="ECO:0000256" key="2">
    <source>
        <dbReference type="SAM" id="Phobius"/>
    </source>
</evidence>
<feature type="transmembrane region" description="Helical" evidence="2">
    <location>
        <begin position="419"/>
        <end position="439"/>
    </location>
</feature>
<dbReference type="PATRIC" id="fig|768671.3.peg.4873"/>
<keyword evidence="2" id="KW-0812">Transmembrane</keyword>
<keyword evidence="2" id="KW-0472">Membrane</keyword>
<dbReference type="RefSeq" id="WP_007195500.1">
    <property type="nucleotide sequence ID" value="NZ_AFWV01000023.1"/>
</dbReference>
<dbReference type="InterPro" id="IPR023346">
    <property type="entry name" value="Lysozyme-like_dom_sf"/>
</dbReference>
<dbReference type="EMBL" id="AFWV01000023">
    <property type="protein sequence ID" value="EGV16081.1"/>
    <property type="molecule type" value="Genomic_DNA"/>
</dbReference>
<keyword evidence="2" id="KW-1133">Transmembrane helix</keyword>
<dbReference type="Gene3D" id="1.10.530.10">
    <property type="match status" value="1"/>
</dbReference>
<name>F9UI76_9GAMM</name>
<accession>F9UI76</accession>
<dbReference type="OrthoDB" id="6717612at2"/>
<dbReference type="SUPFAM" id="SSF53955">
    <property type="entry name" value="Lysozyme-like"/>
    <property type="match status" value="1"/>
</dbReference>
<feature type="domain" description="TraG N-terminal Proteobacteria" evidence="3">
    <location>
        <begin position="3"/>
        <end position="458"/>
    </location>
</feature>
<feature type="region of interest" description="Disordered" evidence="1">
    <location>
        <begin position="792"/>
        <end position="817"/>
    </location>
</feature>
<feature type="transmembrane region" description="Helical" evidence="2">
    <location>
        <begin position="361"/>
        <end position="384"/>
    </location>
</feature>
<gene>
    <name evidence="4" type="ORF">ThimaDRAFT_4629</name>
</gene>
<feature type="transmembrane region" description="Helical" evidence="2">
    <location>
        <begin position="32"/>
        <end position="50"/>
    </location>
</feature>
<evidence type="ECO:0000313" key="5">
    <source>
        <dbReference type="Proteomes" id="UP000005459"/>
    </source>
</evidence>
<keyword evidence="5" id="KW-1185">Reference proteome</keyword>
<dbReference type="Pfam" id="PF07916">
    <property type="entry name" value="TraG_N"/>
    <property type="match status" value="1"/>
</dbReference>
<dbReference type="Proteomes" id="UP000005459">
    <property type="component" value="Unassembled WGS sequence"/>
</dbReference>
<dbReference type="eggNOG" id="COG4678">
    <property type="taxonomic scope" value="Bacteria"/>
</dbReference>
<dbReference type="AlphaFoldDB" id="F9UI76"/>